<protein>
    <submittedName>
        <fullName evidence="1">Uncharacterized protein</fullName>
    </submittedName>
</protein>
<dbReference type="RefSeq" id="WP_140455839.1">
    <property type="nucleotide sequence ID" value="NZ_VFRP01000029.1"/>
</dbReference>
<gene>
    <name evidence="1" type="ORF">FJM51_19640</name>
</gene>
<organism evidence="1 2">
    <name type="scientific">Amaricoccus solimangrovi</name>
    <dbReference type="NCBI Taxonomy" id="2589815"/>
    <lineage>
        <taxon>Bacteria</taxon>
        <taxon>Pseudomonadati</taxon>
        <taxon>Pseudomonadota</taxon>
        <taxon>Alphaproteobacteria</taxon>
        <taxon>Rhodobacterales</taxon>
        <taxon>Paracoccaceae</taxon>
        <taxon>Amaricoccus</taxon>
    </lineage>
</organism>
<dbReference type="AlphaFoldDB" id="A0A501WD89"/>
<dbReference type="EMBL" id="VFRP01000029">
    <property type="protein sequence ID" value="TPE47549.1"/>
    <property type="molecule type" value="Genomic_DNA"/>
</dbReference>
<evidence type="ECO:0000313" key="2">
    <source>
        <dbReference type="Proteomes" id="UP000319255"/>
    </source>
</evidence>
<proteinExistence type="predicted"/>
<reference evidence="1 2" key="1">
    <citation type="submission" date="2019-06" db="EMBL/GenBank/DDBJ databases">
        <title>A novel bacterium of genus Amaricoccus, isolated from marine sediment.</title>
        <authorList>
            <person name="Huang H."/>
            <person name="Mo K."/>
            <person name="Hu Y."/>
        </authorList>
    </citation>
    <scope>NUCLEOTIDE SEQUENCE [LARGE SCALE GENOMIC DNA]</scope>
    <source>
        <strain evidence="1 2">HB172011</strain>
    </source>
</reference>
<accession>A0A501WD89</accession>
<comment type="caution">
    <text evidence="1">The sequence shown here is derived from an EMBL/GenBank/DDBJ whole genome shotgun (WGS) entry which is preliminary data.</text>
</comment>
<dbReference type="Proteomes" id="UP000319255">
    <property type="component" value="Unassembled WGS sequence"/>
</dbReference>
<sequence>MPSRHRSVRPSYKPWPTLTPAECRLMVAQADAAVIAARASGPSRDACPRIDRPGVAYVFTHREDPKRVRSHLVTMDGLRGLVPAAERTAGSRGVLPLWQKTGMA</sequence>
<name>A0A501WD89_9RHOB</name>
<keyword evidence="2" id="KW-1185">Reference proteome</keyword>
<evidence type="ECO:0000313" key="1">
    <source>
        <dbReference type="EMBL" id="TPE47549.1"/>
    </source>
</evidence>